<accession>A0A9X1SD91</accession>
<dbReference type="GO" id="GO:0003677">
    <property type="term" value="F:DNA binding"/>
    <property type="evidence" value="ECO:0007669"/>
    <property type="project" value="UniProtKB-KW"/>
</dbReference>
<sequence>MENVRRTSNLTDQAFEQLRKAIVSGHLKPGELYTAGQLGEQIGVSRTPVREALLELSRLGLVEIEKNRGMRVVSTSIEGLIQGFEVRLMLEVPLARRATELQDHATLAAVKDTFVQFHEAAATNDAEATLRADRDFHRTLLLGSRNIKAVEILQEQRNLVLMGGVGTVPTSRTALECFEDHRDIYDAFIQGDVDGVGRAMARHITHTAQILIAQETQSRPEFAEVDAARRLDWLTH</sequence>
<dbReference type="EMBL" id="JAJFZV010000011">
    <property type="protein sequence ID" value="MCC3298451.1"/>
    <property type="molecule type" value="Genomic_DNA"/>
</dbReference>
<reference evidence="5" key="1">
    <citation type="submission" date="2021-10" db="EMBL/GenBank/DDBJ databases">
        <title>Novel species in genus Arthrobacter.</title>
        <authorList>
            <person name="Liu Y."/>
        </authorList>
    </citation>
    <scope>NUCLEOTIDE SEQUENCE</scope>
    <source>
        <strain evidence="5">Zg-Y453</strain>
    </source>
</reference>
<dbReference type="PANTHER" id="PTHR43537:SF24">
    <property type="entry name" value="GLUCONATE OPERON TRANSCRIPTIONAL REPRESSOR"/>
    <property type="match status" value="1"/>
</dbReference>
<organism evidence="5 6">
    <name type="scientific">Arthrobacter caoxuetaonis</name>
    <dbReference type="NCBI Taxonomy" id="2886935"/>
    <lineage>
        <taxon>Bacteria</taxon>
        <taxon>Bacillati</taxon>
        <taxon>Actinomycetota</taxon>
        <taxon>Actinomycetes</taxon>
        <taxon>Micrococcales</taxon>
        <taxon>Micrococcaceae</taxon>
        <taxon>Arthrobacter</taxon>
    </lineage>
</organism>
<dbReference type="InterPro" id="IPR008920">
    <property type="entry name" value="TF_FadR/GntR_C"/>
</dbReference>
<dbReference type="InterPro" id="IPR036388">
    <property type="entry name" value="WH-like_DNA-bd_sf"/>
</dbReference>
<dbReference type="SMART" id="SM00345">
    <property type="entry name" value="HTH_GNTR"/>
    <property type="match status" value="1"/>
</dbReference>
<feature type="domain" description="HTH gntR-type" evidence="4">
    <location>
        <begin position="8"/>
        <end position="75"/>
    </location>
</feature>
<dbReference type="Pfam" id="PF07729">
    <property type="entry name" value="FCD"/>
    <property type="match status" value="1"/>
</dbReference>
<proteinExistence type="predicted"/>
<dbReference type="GO" id="GO:0003700">
    <property type="term" value="F:DNA-binding transcription factor activity"/>
    <property type="evidence" value="ECO:0007669"/>
    <property type="project" value="InterPro"/>
</dbReference>
<evidence type="ECO:0000256" key="2">
    <source>
        <dbReference type="ARBA" id="ARBA00023125"/>
    </source>
</evidence>
<dbReference type="PRINTS" id="PR00035">
    <property type="entry name" value="HTHGNTR"/>
</dbReference>
<dbReference type="PROSITE" id="PS50949">
    <property type="entry name" value="HTH_GNTR"/>
    <property type="match status" value="1"/>
</dbReference>
<dbReference type="Gene3D" id="1.20.120.530">
    <property type="entry name" value="GntR ligand-binding domain-like"/>
    <property type="match status" value="1"/>
</dbReference>
<dbReference type="Pfam" id="PF00392">
    <property type="entry name" value="GntR"/>
    <property type="match status" value="1"/>
</dbReference>
<dbReference type="AlphaFoldDB" id="A0A9X1SD91"/>
<name>A0A9X1SD91_9MICC</name>
<keyword evidence="2" id="KW-0238">DNA-binding</keyword>
<dbReference type="SUPFAM" id="SSF46785">
    <property type="entry name" value="Winged helix' DNA-binding domain"/>
    <property type="match status" value="1"/>
</dbReference>
<dbReference type="InterPro" id="IPR000524">
    <property type="entry name" value="Tscrpt_reg_HTH_GntR"/>
</dbReference>
<dbReference type="SUPFAM" id="SSF48008">
    <property type="entry name" value="GntR ligand-binding domain-like"/>
    <property type="match status" value="1"/>
</dbReference>
<dbReference type="Gene3D" id="1.10.10.10">
    <property type="entry name" value="Winged helix-like DNA-binding domain superfamily/Winged helix DNA-binding domain"/>
    <property type="match status" value="1"/>
</dbReference>
<gene>
    <name evidence="5" type="ORF">LJ757_11625</name>
</gene>
<evidence type="ECO:0000256" key="1">
    <source>
        <dbReference type="ARBA" id="ARBA00023015"/>
    </source>
</evidence>
<dbReference type="SMART" id="SM00895">
    <property type="entry name" value="FCD"/>
    <property type="match status" value="1"/>
</dbReference>
<evidence type="ECO:0000256" key="3">
    <source>
        <dbReference type="ARBA" id="ARBA00023163"/>
    </source>
</evidence>
<evidence type="ECO:0000313" key="6">
    <source>
        <dbReference type="Proteomes" id="UP001139158"/>
    </source>
</evidence>
<protein>
    <submittedName>
        <fullName evidence="5">GntR family transcriptional regulator</fullName>
    </submittedName>
</protein>
<dbReference type="InterPro" id="IPR011711">
    <property type="entry name" value="GntR_C"/>
</dbReference>
<keyword evidence="6" id="KW-1185">Reference proteome</keyword>
<dbReference type="CDD" id="cd07377">
    <property type="entry name" value="WHTH_GntR"/>
    <property type="match status" value="1"/>
</dbReference>
<dbReference type="PANTHER" id="PTHR43537">
    <property type="entry name" value="TRANSCRIPTIONAL REGULATOR, GNTR FAMILY"/>
    <property type="match status" value="1"/>
</dbReference>
<comment type="caution">
    <text evidence="5">The sequence shown here is derived from an EMBL/GenBank/DDBJ whole genome shotgun (WGS) entry which is preliminary data.</text>
</comment>
<dbReference type="InterPro" id="IPR036390">
    <property type="entry name" value="WH_DNA-bd_sf"/>
</dbReference>
<dbReference type="RefSeq" id="WP_227896317.1">
    <property type="nucleotide sequence ID" value="NZ_CP099466.1"/>
</dbReference>
<keyword evidence="3" id="KW-0804">Transcription</keyword>
<keyword evidence="1" id="KW-0805">Transcription regulation</keyword>
<evidence type="ECO:0000259" key="4">
    <source>
        <dbReference type="PROSITE" id="PS50949"/>
    </source>
</evidence>
<dbReference type="Proteomes" id="UP001139158">
    <property type="component" value="Unassembled WGS sequence"/>
</dbReference>
<evidence type="ECO:0000313" key="5">
    <source>
        <dbReference type="EMBL" id="MCC3298451.1"/>
    </source>
</evidence>